<feature type="domain" description="Flavin reductase like" evidence="4">
    <location>
        <begin position="10"/>
        <end position="157"/>
    </location>
</feature>
<keyword evidence="6" id="KW-1185">Reference proteome</keyword>
<dbReference type="Gene3D" id="2.30.110.10">
    <property type="entry name" value="Electron Transport, Fmn-binding Protein, Chain A"/>
    <property type="match status" value="1"/>
</dbReference>
<dbReference type="InterPro" id="IPR002563">
    <property type="entry name" value="Flavin_Rdtase-like_dom"/>
</dbReference>
<proteinExistence type="inferred from homology"/>
<gene>
    <name evidence="5" type="ORF">CLV43_108300</name>
</gene>
<sequence length="256" mass="27066">MFPLQPWKKATSTVGLVVTRGSGCTNVMAAEWTYFVAREPPHIAVVINEKNWTAELVGLGDSFTVTLASSGQADLVDFVGGFSGRDVDKSTTSGLRFEPGSSVEVPWVAGGVAAFECVAVAELDLPQYRQVVGEVVDWHETVPEPAPLVKHDGMYHLGIPVERVAVVAAAGLLSGGRTVRVCATGPVDDDLPFGIRLDALDGTTVELGGYPCDEYGDLLAEIEVPEGIAVSGLTIQVSRPGLRSAVVRLARPHVES</sequence>
<reference evidence="5 6" key="1">
    <citation type="submission" date="2018-03" db="EMBL/GenBank/DDBJ databases">
        <title>Genomic Encyclopedia of Archaeal and Bacterial Type Strains, Phase II (KMG-II): from individual species to whole genera.</title>
        <authorList>
            <person name="Goeker M."/>
        </authorList>
    </citation>
    <scope>NUCLEOTIDE SEQUENCE [LARGE SCALE GENOMIC DNA]</scope>
    <source>
        <strain evidence="5 6">DSM 44720</strain>
    </source>
</reference>
<keyword evidence="2" id="KW-0285">Flavoprotein</keyword>
<dbReference type="SMART" id="SM00903">
    <property type="entry name" value="Flavin_Reduct"/>
    <property type="match status" value="1"/>
</dbReference>
<evidence type="ECO:0000256" key="3">
    <source>
        <dbReference type="ARBA" id="ARBA00038054"/>
    </source>
</evidence>
<dbReference type="PANTHER" id="PTHR43567:SF1">
    <property type="entry name" value="FLAVOREDOXIN"/>
    <property type="match status" value="1"/>
</dbReference>
<dbReference type="RefSeq" id="WP_170156025.1">
    <property type="nucleotide sequence ID" value="NZ_PVTF01000008.1"/>
</dbReference>
<dbReference type="EMBL" id="PVTF01000008">
    <property type="protein sequence ID" value="PRY38900.1"/>
    <property type="molecule type" value="Genomic_DNA"/>
</dbReference>
<dbReference type="GO" id="GO:0010181">
    <property type="term" value="F:FMN binding"/>
    <property type="evidence" value="ECO:0007669"/>
    <property type="project" value="InterPro"/>
</dbReference>
<comment type="cofactor">
    <cofactor evidence="1">
        <name>FMN</name>
        <dbReference type="ChEBI" id="CHEBI:58210"/>
    </cofactor>
</comment>
<dbReference type="InterPro" id="IPR052174">
    <property type="entry name" value="Flavoredoxin"/>
</dbReference>
<evidence type="ECO:0000313" key="5">
    <source>
        <dbReference type="EMBL" id="PRY38900.1"/>
    </source>
</evidence>
<comment type="similarity">
    <text evidence="3">Belongs to the flavoredoxin family.</text>
</comment>
<dbReference type="Pfam" id="PF01613">
    <property type="entry name" value="Flavin_Reduct"/>
    <property type="match status" value="1"/>
</dbReference>
<evidence type="ECO:0000256" key="1">
    <source>
        <dbReference type="ARBA" id="ARBA00001917"/>
    </source>
</evidence>
<name>A0A2T0SZR0_9PSEU</name>
<evidence type="ECO:0000259" key="4">
    <source>
        <dbReference type="SMART" id="SM00903"/>
    </source>
</evidence>
<dbReference type="PANTHER" id="PTHR43567">
    <property type="entry name" value="FLAVOREDOXIN-RELATED-RELATED"/>
    <property type="match status" value="1"/>
</dbReference>
<dbReference type="GO" id="GO:0016646">
    <property type="term" value="F:oxidoreductase activity, acting on the CH-NH group of donors, NAD or NADP as acceptor"/>
    <property type="evidence" value="ECO:0007669"/>
    <property type="project" value="UniProtKB-ARBA"/>
</dbReference>
<dbReference type="InterPro" id="IPR012349">
    <property type="entry name" value="Split_barrel_FMN-bd"/>
</dbReference>
<evidence type="ECO:0000256" key="2">
    <source>
        <dbReference type="ARBA" id="ARBA00022630"/>
    </source>
</evidence>
<evidence type="ECO:0000313" key="6">
    <source>
        <dbReference type="Proteomes" id="UP000239494"/>
    </source>
</evidence>
<dbReference type="AlphaFoldDB" id="A0A2T0SZR0"/>
<organism evidence="5 6">
    <name type="scientific">Umezawaea tangerina</name>
    <dbReference type="NCBI Taxonomy" id="84725"/>
    <lineage>
        <taxon>Bacteria</taxon>
        <taxon>Bacillati</taxon>
        <taxon>Actinomycetota</taxon>
        <taxon>Actinomycetes</taxon>
        <taxon>Pseudonocardiales</taxon>
        <taxon>Pseudonocardiaceae</taxon>
        <taxon>Umezawaea</taxon>
    </lineage>
</organism>
<protein>
    <submittedName>
        <fullName evidence="5">Flavin reductase (DIM6/NTAB) family NADH-FMN oxidoreductase RutF</fullName>
    </submittedName>
</protein>
<dbReference type="Proteomes" id="UP000239494">
    <property type="component" value="Unassembled WGS sequence"/>
</dbReference>
<accession>A0A2T0SZR0</accession>
<dbReference type="SUPFAM" id="SSF50475">
    <property type="entry name" value="FMN-binding split barrel"/>
    <property type="match status" value="1"/>
</dbReference>
<comment type="caution">
    <text evidence="5">The sequence shown here is derived from an EMBL/GenBank/DDBJ whole genome shotgun (WGS) entry which is preliminary data.</text>
</comment>